<dbReference type="Gene3D" id="1.50.10.10">
    <property type="match status" value="1"/>
</dbReference>
<dbReference type="Pfam" id="PF17390">
    <property type="entry name" value="Bac_rhamnosid_C"/>
    <property type="match status" value="1"/>
</dbReference>
<dbReference type="InterPro" id="IPR035398">
    <property type="entry name" value="Bac_rhamnosid_C"/>
</dbReference>
<dbReference type="InterPro" id="IPR012341">
    <property type="entry name" value="6hp_glycosidase-like_sf"/>
</dbReference>
<keyword evidence="3" id="KW-0378">Hydrolase</keyword>
<dbReference type="Proteomes" id="UP000800035">
    <property type="component" value="Unassembled WGS sequence"/>
</dbReference>
<dbReference type="AlphaFoldDB" id="A0A6A5U788"/>
<dbReference type="Pfam" id="PF17389">
    <property type="entry name" value="Bac_rhamnosid6H"/>
    <property type="match status" value="1"/>
</dbReference>
<sequence length="371" mass="40478">MSDTYHAWSLISIFNYAVFTGDAEWVGRHWANVTRGVQFVLDGIDAESGLHEQKQPNDWARQGGGGWNSALNALDYHALKSLAGLARSFTDDESVHVLAQEWDNRAERMKKAFNEILWVEGQNLYRDNQSTTTLFPQDGNALALLYNLTTSPAQAEALSNSLTRFWTPLGPVTPELPDTISPFISSIEVLAHFSTAHPAAPERAMNLTRTLWGYLLDSPLMTGSTLAEGISANGSLYYRGNAGYKNDARYTSLSHGWSTGPTLALSFKVAGLEIVGWKTWVFRPSAVEALGEVEAGFWSPMGGFDVQWSVVDEDSRVGFGFEAKFTTPEDTSGSVNLPWKCATVLLDGVELEPGAEVKGGATKVLQASSCI</sequence>
<feature type="domain" description="Alpha-L-rhamnosidase six-hairpin glycosidase" evidence="1">
    <location>
        <begin position="16"/>
        <end position="163"/>
    </location>
</feature>
<keyword evidence="3" id="KW-0326">Glycosidase</keyword>
<dbReference type="SUPFAM" id="SSF48208">
    <property type="entry name" value="Six-hairpin glycosidases"/>
    <property type="match status" value="1"/>
</dbReference>
<proteinExistence type="predicted"/>
<dbReference type="EMBL" id="ML976982">
    <property type="protein sequence ID" value="KAF1960781.1"/>
    <property type="molecule type" value="Genomic_DNA"/>
</dbReference>
<dbReference type="OrthoDB" id="10036721at2759"/>
<dbReference type="InterPro" id="IPR008928">
    <property type="entry name" value="6-hairpin_glycosidase_sf"/>
</dbReference>
<dbReference type="Gene3D" id="2.60.420.10">
    <property type="entry name" value="Maltose phosphorylase, domain 3"/>
    <property type="match status" value="1"/>
</dbReference>
<dbReference type="GO" id="GO:0016798">
    <property type="term" value="F:hydrolase activity, acting on glycosyl bonds"/>
    <property type="evidence" value="ECO:0007669"/>
    <property type="project" value="UniProtKB-KW"/>
</dbReference>
<dbReference type="PANTHER" id="PTHR34987">
    <property type="entry name" value="C, PUTATIVE (AFU_ORTHOLOGUE AFUA_3G02880)-RELATED"/>
    <property type="match status" value="1"/>
</dbReference>
<gene>
    <name evidence="3" type="ORF">CC80DRAFT_489033</name>
</gene>
<keyword evidence="4" id="KW-1185">Reference proteome</keyword>
<protein>
    <submittedName>
        <fullName evidence="3">Six-hairpin glycosidase</fullName>
    </submittedName>
</protein>
<organism evidence="3 4">
    <name type="scientific">Byssothecium circinans</name>
    <dbReference type="NCBI Taxonomy" id="147558"/>
    <lineage>
        <taxon>Eukaryota</taxon>
        <taxon>Fungi</taxon>
        <taxon>Dikarya</taxon>
        <taxon>Ascomycota</taxon>
        <taxon>Pezizomycotina</taxon>
        <taxon>Dothideomycetes</taxon>
        <taxon>Pleosporomycetidae</taxon>
        <taxon>Pleosporales</taxon>
        <taxon>Massarineae</taxon>
        <taxon>Massarinaceae</taxon>
        <taxon>Byssothecium</taxon>
    </lineage>
</organism>
<name>A0A6A5U788_9PLEO</name>
<evidence type="ECO:0000259" key="2">
    <source>
        <dbReference type="Pfam" id="PF17390"/>
    </source>
</evidence>
<reference evidence="3" key="1">
    <citation type="journal article" date="2020" name="Stud. Mycol.">
        <title>101 Dothideomycetes genomes: a test case for predicting lifestyles and emergence of pathogens.</title>
        <authorList>
            <person name="Haridas S."/>
            <person name="Albert R."/>
            <person name="Binder M."/>
            <person name="Bloem J."/>
            <person name="Labutti K."/>
            <person name="Salamov A."/>
            <person name="Andreopoulos B."/>
            <person name="Baker S."/>
            <person name="Barry K."/>
            <person name="Bills G."/>
            <person name="Bluhm B."/>
            <person name="Cannon C."/>
            <person name="Castanera R."/>
            <person name="Culley D."/>
            <person name="Daum C."/>
            <person name="Ezra D."/>
            <person name="Gonzalez J."/>
            <person name="Henrissat B."/>
            <person name="Kuo A."/>
            <person name="Liang C."/>
            <person name="Lipzen A."/>
            <person name="Lutzoni F."/>
            <person name="Magnuson J."/>
            <person name="Mondo S."/>
            <person name="Nolan M."/>
            <person name="Ohm R."/>
            <person name="Pangilinan J."/>
            <person name="Park H.-J."/>
            <person name="Ramirez L."/>
            <person name="Alfaro M."/>
            <person name="Sun H."/>
            <person name="Tritt A."/>
            <person name="Yoshinaga Y."/>
            <person name="Zwiers L.-H."/>
            <person name="Turgeon B."/>
            <person name="Goodwin S."/>
            <person name="Spatafora J."/>
            <person name="Crous P."/>
            <person name="Grigoriev I."/>
        </authorList>
    </citation>
    <scope>NUCLEOTIDE SEQUENCE</scope>
    <source>
        <strain evidence="3">CBS 675.92</strain>
    </source>
</reference>
<evidence type="ECO:0000313" key="3">
    <source>
        <dbReference type="EMBL" id="KAF1960781.1"/>
    </source>
</evidence>
<accession>A0A6A5U788</accession>
<dbReference type="InterPro" id="IPR035396">
    <property type="entry name" value="Bac_rhamnosid6H"/>
</dbReference>
<evidence type="ECO:0000259" key="1">
    <source>
        <dbReference type="Pfam" id="PF17389"/>
    </source>
</evidence>
<dbReference type="PANTHER" id="PTHR34987:SF6">
    <property type="entry name" value="ALPHA-L-RHAMNOSIDASE SIX-HAIRPIN GLYCOSIDASE DOMAIN-CONTAINING PROTEIN"/>
    <property type="match status" value="1"/>
</dbReference>
<feature type="domain" description="Alpha-L-rhamnosidase C-terminal" evidence="2">
    <location>
        <begin position="276"/>
        <end position="338"/>
    </location>
</feature>
<evidence type="ECO:0000313" key="4">
    <source>
        <dbReference type="Proteomes" id="UP000800035"/>
    </source>
</evidence>
<dbReference type="GO" id="GO:0005975">
    <property type="term" value="P:carbohydrate metabolic process"/>
    <property type="evidence" value="ECO:0007669"/>
    <property type="project" value="InterPro"/>
</dbReference>